<accession>A0A850T8M2</accession>
<gene>
    <name evidence="2" type="ORF">HXW94_06105</name>
</gene>
<dbReference type="Proteomes" id="UP000553343">
    <property type="component" value="Unassembled WGS sequence"/>
</dbReference>
<keyword evidence="3" id="KW-1185">Reference proteome</keyword>
<dbReference type="AlphaFoldDB" id="A0A850T8M2"/>
<evidence type="ECO:0000313" key="3">
    <source>
        <dbReference type="Proteomes" id="UP000553343"/>
    </source>
</evidence>
<dbReference type="EMBL" id="JACADJ010000014">
    <property type="protein sequence ID" value="NWH04567.1"/>
    <property type="molecule type" value="Genomic_DNA"/>
</dbReference>
<sequence>MNADNKILPISNNKMINSGDRSDGFGSGYRPNVSNRKKERRKRPYDRRKSVRDGVVVRLSFKKDRRKISDRRASPSGGLVPTDDSKGYIHNIIA</sequence>
<name>A0A850T8M2_9BACT</name>
<protein>
    <submittedName>
        <fullName evidence="2">Uncharacterized protein</fullName>
    </submittedName>
</protein>
<proteinExistence type="predicted"/>
<reference evidence="2 3" key="1">
    <citation type="submission" date="2020-06" db="EMBL/GenBank/DDBJ databases">
        <title>High-quality draft genome of sulfate reducer Desulfobacter latus type strain AcrS2 isolated from marine sediment.</title>
        <authorList>
            <person name="Hoppe M."/>
            <person name="Larsen C.K."/>
            <person name="Marshall I.P.G."/>
            <person name="Schramm A."/>
            <person name="Marietou A.G."/>
        </authorList>
    </citation>
    <scope>NUCLEOTIDE SEQUENCE [LARGE SCALE GENOMIC DNA]</scope>
    <source>
        <strain evidence="2 3">AcRS2</strain>
    </source>
</reference>
<feature type="compositionally biased region" description="Basic residues" evidence="1">
    <location>
        <begin position="35"/>
        <end position="46"/>
    </location>
</feature>
<dbReference type="RefSeq" id="WP_178366023.1">
    <property type="nucleotide sequence ID" value="NZ_JACADJ010000014.1"/>
</dbReference>
<evidence type="ECO:0000313" key="2">
    <source>
        <dbReference type="EMBL" id="NWH04567.1"/>
    </source>
</evidence>
<comment type="caution">
    <text evidence="2">The sequence shown here is derived from an EMBL/GenBank/DDBJ whole genome shotgun (WGS) entry which is preliminary data.</text>
</comment>
<feature type="region of interest" description="Disordered" evidence="1">
    <location>
        <begin position="64"/>
        <end position="85"/>
    </location>
</feature>
<evidence type="ECO:0000256" key="1">
    <source>
        <dbReference type="SAM" id="MobiDB-lite"/>
    </source>
</evidence>
<feature type="region of interest" description="Disordered" evidence="1">
    <location>
        <begin position="1"/>
        <end position="51"/>
    </location>
</feature>
<organism evidence="2 3">
    <name type="scientific">Desulfobacter latus</name>
    <dbReference type="NCBI Taxonomy" id="2292"/>
    <lineage>
        <taxon>Bacteria</taxon>
        <taxon>Pseudomonadati</taxon>
        <taxon>Thermodesulfobacteriota</taxon>
        <taxon>Desulfobacteria</taxon>
        <taxon>Desulfobacterales</taxon>
        <taxon>Desulfobacteraceae</taxon>
        <taxon>Desulfobacter</taxon>
    </lineage>
</organism>